<dbReference type="Gene3D" id="3.40.190.10">
    <property type="entry name" value="Periplasmic binding protein-like II"/>
    <property type="match status" value="2"/>
</dbReference>
<sequence>MKRQWIPMLGLAVAISMCFSACGGADKRESSTEKRRTIIVGLEGDYTPYNWTTLSTSDAELIYPFTGQTGYAAGYDVLMAKRIAQEIGADLEIKKISWDGLILALESKSIDLIIAGMSPTQERMRAISFSDPYFVDTPELVIVVRNDGDYTTATTRADFANAMITAQQGTYHADILEQLPSKKATLLTDFVALMQSLKSGVVDGYIAERVVAEEHLRAHPEFHLVQLTGKEALVIPSEQGTTAIGLRKNDHQLRTEINAALAKISEEERRAMMDHAKIAASML</sequence>
<name>A0A968KTR6_9SPIO</name>
<organism evidence="4 5">
    <name type="scientific">Entomospira nematocerorum</name>
    <dbReference type="NCBI Taxonomy" id="2719987"/>
    <lineage>
        <taxon>Bacteria</taxon>
        <taxon>Pseudomonadati</taxon>
        <taxon>Spirochaetota</taxon>
        <taxon>Spirochaetia</taxon>
        <taxon>Spirochaetales</taxon>
        <taxon>Spirochaetaceae</taxon>
        <taxon>Entomospira</taxon>
    </lineage>
</organism>
<dbReference type="Pfam" id="PF00497">
    <property type="entry name" value="SBP_bac_3"/>
    <property type="match status" value="1"/>
</dbReference>
<dbReference type="PANTHER" id="PTHR35936:SF19">
    <property type="entry name" value="AMINO-ACID-BINDING PROTEIN YXEM-RELATED"/>
    <property type="match status" value="1"/>
</dbReference>
<dbReference type="InterPro" id="IPR001638">
    <property type="entry name" value="Solute-binding_3/MltF_N"/>
</dbReference>
<keyword evidence="5" id="KW-1185">Reference proteome</keyword>
<keyword evidence="1 2" id="KW-0732">Signal</keyword>
<dbReference type="RefSeq" id="WP_167704300.1">
    <property type="nucleotide sequence ID" value="NZ_CP118169.1"/>
</dbReference>
<gene>
    <name evidence="4" type="ORF">HCT46_07000</name>
</gene>
<evidence type="ECO:0000259" key="3">
    <source>
        <dbReference type="SMART" id="SM00062"/>
    </source>
</evidence>
<reference evidence="4" key="1">
    <citation type="submission" date="2020-03" db="EMBL/GenBank/DDBJ databases">
        <title>Spirochaetal bacteria isolated from arthropods constitute a novel genus Entomospira genus novum within the order Spirochaetales.</title>
        <authorList>
            <person name="Grana-Miraglia L."/>
            <person name="Sikutova S."/>
            <person name="Fingerle V."/>
            <person name="Sing A."/>
            <person name="Castillo-Ramirez S."/>
            <person name="Margos G."/>
            <person name="Rudolf I."/>
        </authorList>
    </citation>
    <scope>NUCLEOTIDE SEQUENCE</scope>
    <source>
        <strain evidence="4">BR208</strain>
    </source>
</reference>
<proteinExistence type="predicted"/>
<evidence type="ECO:0000256" key="1">
    <source>
        <dbReference type="ARBA" id="ARBA00022729"/>
    </source>
</evidence>
<feature type="chain" id="PRO_5036730533" evidence="2">
    <location>
        <begin position="24"/>
        <end position="283"/>
    </location>
</feature>
<evidence type="ECO:0000256" key="2">
    <source>
        <dbReference type="SAM" id="SignalP"/>
    </source>
</evidence>
<feature type="signal peptide" evidence="2">
    <location>
        <begin position="1"/>
        <end position="23"/>
    </location>
</feature>
<dbReference type="SMART" id="SM00062">
    <property type="entry name" value="PBPb"/>
    <property type="match status" value="1"/>
</dbReference>
<dbReference type="Proteomes" id="UP000752013">
    <property type="component" value="Unassembled WGS sequence"/>
</dbReference>
<dbReference type="AlphaFoldDB" id="A0A968KTR6"/>
<evidence type="ECO:0000313" key="4">
    <source>
        <dbReference type="EMBL" id="NIZ47656.1"/>
    </source>
</evidence>
<dbReference type="EMBL" id="JAATLK010000002">
    <property type="protein sequence ID" value="NIZ47656.1"/>
    <property type="molecule type" value="Genomic_DNA"/>
</dbReference>
<protein>
    <submittedName>
        <fullName evidence="4">Transporter substrate-binding domain-containing protein</fullName>
    </submittedName>
</protein>
<comment type="caution">
    <text evidence="4">The sequence shown here is derived from an EMBL/GenBank/DDBJ whole genome shotgun (WGS) entry which is preliminary data.</text>
</comment>
<feature type="domain" description="Solute-binding protein family 3/N-terminal" evidence="3">
    <location>
        <begin position="37"/>
        <end position="276"/>
    </location>
</feature>
<dbReference type="PANTHER" id="PTHR35936">
    <property type="entry name" value="MEMBRANE-BOUND LYTIC MUREIN TRANSGLYCOSYLASE F"/>
    <property type="match status" value="1"/>
</dbReference>
<accession>A0A968KTR6</accession>
<dbReference type="SUPFAM" id="SSF53850">
    <property type="entry name" value="Periplasmic binding protein-like II"/>
    <property type="match status" value="1"/>
</dbReference>
<evidence type="ECO:0000313" key="5">
    <source>
        <dbReference type="Proteomes" id="UP000752013"/>
    </source>
</evidence>